<comment type="similarity">
    <text evidence="1">Belongs to the TRAFAC class TrmE-Era-EngA-EngB-Septin-like GTPase superfamily. AIG1/Toc34/Toc159-like paraseptin GTPase family. IAN subfamily.</text>
</comment>
<keyword evidence="7" id="KW-1185">Reference proteome</keyword>
<evidence type="ECO:0000256" key="2">
    <source>
        <dbReference type="ARBA" id="ARBA00022741"/>
    </source>
</evidence>
<dbReference type="InterPro" id="IPR027417">
    <property type="entry name" value="P-loop_NTPase"/>
</dbReference>
<reference evidence="6 7" key="1">
    <citation type="submission" date="2023-09" db="EMBL/GenBank/DDBJ databases">
        <authorList>
            <person name="Wang M."/>
        </authorList>
    </citation>
    <scope>NUCLEOTIDE SEQUENCE [LARGE SCALE GENOMIC DNA]</scope>
    <source>
        <strain evidence="6">GT-2023</strain>
        <tissue evidence="6">Liver</tissue>
    </source>
</reference>
<feature type="domain" description="AIG1-type G" evidence="5">
    <location>
        <begin position="2"/>
        <end position="104"/>
    </location>
</feature>
<feature type="compositionally biased region" description="Basic and acidic residues" evidence="4">
    <location>
        <begin position="117"/>
        <end position="180"/>
    </location>
</feature>
<evidence type="ECO:0000256" key="1">
    <source>
        <dbReference type="ARBA" id="ARBA00008535"/>
    </source>
</evidence>
<dbReference type="InterPro" id="IPR045058">
    <property type="entry name" value="GIMA/IAN/Toc"/>
</dbReference>
<dbReference type="Gene3D" id="3.40.50.300">
    <property type="entry name" value="P-loop containing nucleotide triphosphate hydrolases"/>
    <property type="match status" value="1"/>
</dbReference>
<keyword evidence="3" id="KW-0342">GTP-binding</keyword>
<sequence length="233" mass="28249">MITEQEEKIPQVIEMLFGQKVLKYSIILFTHGDQLKGKSMEQTISENSRLKYLVDQCGGRYQVFNNKDQKNRKQINDLEQKSNTMIKQNRGGHYSNQMFEDAWRFRQEERKRRLVEKERRWREEEEEKKRGRETERGREKADRRREMEGGREKTDRIKETDRRKETERRRETQREREWKSKMASAYYCSAAGAYLGGSVAATVVNEAYNATERRQRQEEERRQQEESEQHLRE</sequence>
<dbReference type="PANTHER" id="PTHR10903:SF186">
    <property type="entry name" value="GTPASE IMAP FAMILY MEMBER 4-LIKE-RELATED"/>
    <property type="match status" value="1"/>
</dbReference>
<evidence type="ECO:0000256" key="3">
    <source>
        <dbReference type="ARBA" id="ARBA00023134"/>
    </source>
</evidence>
<gene>
    <name evidence="6" type="ORF">QQF64_025717</name>
</gene>
<organism evidence="6 7">
    <name type="scientific">Cirrhinus molitorella</name>
    <name type="common">mud carp</name>
    <dbReference type="NCBI Taxonomy" id="172907"/>
    <lineage>
        <taxon>Eukaryota</taxon>
        <taxon>Metazoa</taxon>
        <taxon>Chordata</taxon>
        <taxon>Craniata</taxon>
        <taxon>Vertebrata</taxon>
        <taxon>Euteleostomi</taxon>
        <taxon>Actinopterygii</taxon>
        <taxon>Neopterygii</taxon>
        <taxon>Teleostei</taxon>
        <taxon>Ostariophysi</taxon>
        <taxon>Cypriniformes</taxon>
        <taxon>Cyprinidae</taxon>
        <taxon>Labeoninae</taxon>
        <taxon>Labeonini</taxon>
        <taxon>Cirrhinus</taxon>
    </lineage>
</organism>
<evidence type="ECO:0000313" key="7">
    <source>
        <dbReference type="Proteomes" id="UP001558613"/>
    </source>
</evidence>
<evidence type="ECO:0000256" key="4">
    <source>
        <dbReference type="SAM" id="MobiDB-lite"/>
    </source>
</evidence>
<protein>
    <recommendedName>
        <fullName evidence="5">AIG1-type G domain-containing protein</fullName>
    </recommendedName>
</protein>
<feature type="region of interest" description="Disordered" evidence="4">
    <location>
        <begin position="211"/>
        <end position="233"/>
    </location>
</feature>
<keyword evidence="2" id="KW-0547">Nucleotide-binding</keyword>
<name>A0ABR3NPT7_9TELE</name>
<evidence type="ECO:0000259" key="5">
    <source>
        <dbReference type="Pfam" id="PF04548"/>
    </source>
</evidence>
<dbReference type="Pfam" id="PF04548">
    <property type="entry name" value="AIG1"/>
    <property type="match status" value="1"/>
</dbReference>
<accession>A0ABR3NPT7</accession>
<dbReference type="Proteomes" id="UP001558613">
    <property type="component" value="Unassembled WGS sequence"/>
</dbReference>
<dbReference type="PANTHER" id="PTHR10903">
    <property type="entry name" value="GTPASE, IMAP FAMILY MEMBER-RELATED"/>
    <property type="match status" value="1"/>
</dbReference>
<proteinExistence type="inferred from homology"/>
<dbReference type="EMBL" id="JAYMGO010000003">
    <property type="protein sequence ID" value="KAL1279044.1"/>
    <property type="molecule type" value="Genomic_DNA"/>
</dbReference>
<feature type="region of interest" description="Disordered" evidence="4">
    <location>
        <begin position="117"/>
        <end position="181"/>
    </location>
</feature>
<dbReference type="InterPro" id="IPR006703">
    <property type="entry name" value="G_AIG1"/>
</dbReference>
<comment type="caution">
    <text evidence="6">The sequence shown here is derived from an EMBL/GenBank/DDBJ whole genome shotgun (WGS) entry which is preliminary data.</text>
</comment>
<evidence type="ECO:0000313" key="6">
    <source>
        <dbReference type="EMBL" id="KAL1279044.1"/>
    </source>
</evidence>